<evidence type="ECO:0000313" key="2">
    <source>
        <dbReference type="EMBL" id="KAJ8417388.1"/>
    </source>
</evidence>
<dbReference type="Proteomes" id="UP001221898">
    <property type="component" value="Unassembled WGS sequence"/>
</dbReference>
<feature type="compositionally biased region" description="Pro residues" evidence="1">
    <location>
        <begin position="75"/>
        <end position="84"/>
    </location>
</feature>
<evidence type="ECO:0000256" key="1">
    <source>
        <dbReference type="SAM" id="MobiDB-lite"/>
    </source>
</evidence>
<organism evidence="2 3">
    <name type="scientific">Aldrovandia affinis</name>
    <dbReference type="NCBI Taxonomy" id="143900"/>
    <lineage>
        <taxon>Eukaryota</taxon>
        <taxon>Metazoa</taxon>
        <taxon>Chordata</taxon>
        <taxon>Craniata</taxon>
        <taxon>Vertebrata</taxon>
        <taxon>Euteleostomi</taxon>
        <taxon>Actinopterygii</taxon>
        <taxon>Neopterygii</taxon>
        <taxon>Teleostei</taxon>
        <taxon>Notacanthiformes</taxon>
        <taxon>Halosauridae</taxon>
        <taxon>Aldrovandia</taxon>
    </lineage>
</organism>
<proteinExistence type="predicted"/>
<name>A0AAD7X249_9TELE</name>
<dbReference type="AlphaFoldDB" id="A0AAD7X249"/>
<feature type="compositionally biased region" description="Polar residues" evidence="1">
    <location>
        <begin position="36"/>
        <end position="47"/>
    </location>
</feature>
<sequence>MREALHQVMEQGQSRGRRAWARGQWGFMRTRCPCGTLTSMLPFSSRSTEPSEGEKGTEGGTAGRSGPGSRVHPRCPAPPPPPAPVSRTSAAPGPPGPDRPSPLHASPVTAALLKTLPLTFRKLWHSPRYGFGLDYGACL</sequence>
<reference evidence="2" key="1">
    <citation type="journal article" date="2023" name="Science">
        <title>Genome structures resolve the early diversification of teleost fishes.</title>
        <authorList>
            <person name="Parey E."/>
            <person name="Louis A."/>
            <person name="Montfort J."/>
            <person name="Bouchez O."/>
            <person name="Roques C."/>
            <person name="Iampietro C."/>
            <person name="Lluch J."/>
            <person name="Castinel A."/>
            <person name="Donnadieu C."/>
            <person name="Desvignes T."/>
            <person name="Floi Bucao C."/>
            <person name="Jouanno E."/>
            <person name="Wen M."/>
            <person name="Mejri S."/>
            <person name="Dirks R."/>
            <person name="Jansen H."/>
            <person name="Henkel C."/>
            <person name="Chen W.J."/>
            <person name="Zahm M."/>
            <person name="Cabau C."/>
            <person name="Klopp C."/>
            <person name="Thompson A.W."/>
            <person name="Robinson-Rechavi M."/>
            <person name="Braasch I."/>
            <person name="Lecointre G."/>
            <person name="Bobe J."/>
            <person name="Postlethwait J.H."/>
            <person name="Berthelot C."/>
            <person name="Roest Crollius H."/>
            <person name="Guiguen Y."/>
        </authorList>
    </citation>
    <scope>NUCLEOTIDE SEQUENCE</scope>
    <source>
        <strain evidence="2">NC1722</strain>
    </source>
</reference>
<dbReference type="EMBL" id="JAINUG010000004">
    <property type="protein sequence ID" value="KAJ8417388.1"/>
    <property type="molecule type" value="Genomic_DNA"/>
</dbReference>
<comment type="caution">
    <text evidence="2">The sequence shown here is derived from an EMBL/GenBank/DDBJ whole genome shotgun (WGS) entry which is preliminary data.</text>
</comment>
<gene>
    <name evidence="2" type="ORF">AAFF_G00286150</name>
</gene>
<feature type="region of interest" description="Disordered" evidence="1">
    <location>
        <begin position="33"/>
        <end position="106"/>
    </location>
</feature>
<accession>A0AAD7X249</accession>
<keyword evidence="3" id="KW-1185">Reference proteome</keyword>
<protein>
    <submittedName>
        <fullName evidence="2">Uncharacterized protein</fullName>
    </submittedName>
</protein>
<evidence type="ECO:0000313" key="3">
    <source>
        <dbReference type="Proteomes" id="UP001221898"/>
    </source>
</evidence>